<evidence type="ECO:0000313" key="2">
    <source>
        <dbReference type="EMBL" id="XCG74792.1"/>
    </source>
</evidence>
<evidence type="ECO:0000259" key="1">
    <source>
        <dbReference type="Pfam" id="PF13503"/>
    </source>
</evidence>
<dbReference type="EMBL" id="CP159258">
    <property type="protein sequence ID" value="XCG74792.1"/>
    <property type="molecule type" value="Genomic_DNA"/>
</dbReference>
<proteinExistence type="predicted"/>
<name>A0AAU8E2X2_9PSED</name>
<dbReference type="Pfam" id="PF13503">
    <property type="entry name" value="DUF4123"/>
    <property type="match status" value="1"/>
</dbReference>
<reference evidence="2" key="1">
    <citation type="submission" date="2024-06" db="EMBL/GenBank/DDBJ databases">
        <title>The Caenorhabditis elegans bacterial microbiome influences microsporidia infection through nutrient limitation and inhibiting parasite invasion.</title>
        <authorList>
            <person name="Tamim El Jarkass H."/>
            <person name="Castelblanco S."/>
            <person name="Kaur M."/>
            <person name="Wan Y.C."/>
            <person name="Ellis A.E."/>
            <person name="Sheldon R.D."/>
            <person name="Lien E.C."/>
            <person name="Burton N.O."/>
            <person name="Wright G.D."/>
            <person name="Reinke A.W."/>
        </authorList>
    </citation>
    <scope>NUCLEOTIDE SEQUENCE</scope>
    <source>
        <strain evidence="2">MYb327</strain>
    </source>
</reference>
<sequence>MNNVPVKWMASQLQRGHILCLVLDADAVPEFHQRLLRVSQGEQYRSVYSATTVASLETAGPFIFLIGDLDLSLLNELIEGSVRDWGWLASLCDRDLEGLVRHWRERLLVGQRPQQALYRFHDNRVLARALAHLPESAYPEYLGPVISVCYWQGEHWATAENPAPGHYPVSDSPQWLDVPVPASQGRAILLANIGQYLLAEHSEDLARMPENLSPKAWLIEQLDLAERWGWQTPEQLQFLVVERLREMHTPGIRNWAPRPEESAQAHFERLRSMGP</sequence>
<feature type="domain" description="DUF4123" evidence="1">
    <location>
        <begin position="21"/>
        <end position="136"/>
    </location>
</feature>
<dbReference type="AlphaFoldDB" id="A0AAU8E2X2"/>
<organism evidence="2">
    <name type="scientific">Pseudomonas sp. MYb327</name>
    <dbReference type="NCBI Taxonomy" id="2745230"/>
    <lineage>
        <taxon>Bacteria</taxon>
        <taxon>Pseudomonadati</taxon>
        <taxon>Pseudomonadota</taxon>
        <taxon>Gammaproteobacteria</taxon>
        <taxon>Pseudomonadales</taxon>
        <taxon>Pseudomonadaceae</taxon>
        <taxon>Pseudomonas</taxon>
    </lineage>
</organism>
<protein>
    <submittedName>
        <fullName evidence="2">DUF4123 domain-containing protein</fullName>
    </submittedName>
</protein>
<dbReference type="InterPro" id="IPR025391">
    <property type="entry name" value="DUF4123"/>
</dbReference>
<dbReference type="RefSeq" id="WP_339556093.1">
    <property type="nucleotide sequence ID" value="NZ_CP159258.1"/>
</dbReference>
<accession>A0AAU8E2X2</accession>
<gene>
    <name evidence="2" type="ORF">ABVN21_01495</name>
</gene>